<accession>A0A838L3E2</accession>
<dbReference type="EMBL" id="JACEIB010000003">
    <property type="protein sequence ID" value="MBA2933911.1"/>
    <property type="molecule type" value="Genomic_DNA"/>
</dbReference>
<comment type="caution">
    <text evidence="2">The sequence shown here is derived from an EMBL/GenBank/DDBJ whole genome shotgun (WGS) entry which is preliminary data.</text>
</comment>
<gene>
    <name evidence="2" type="ORF">HZF05_07330</name>
</gene>
<organism evidence="2 3">
    <name type="scientific">Sphingomonas chungangi</name>
    <dbReference type="NCBI Taxonomy" id="2683589"/>
    <lineage>
        <taxon>Bacteria</taxon>
        <taxon>Pseudomonadati</taxon>
        <taxon>Pseudomonadota</taxon>
        <taxon>Alphaproteobacteria</taxon>
        <taxon>Sphingomonadales</taxon>
        <taxon>Sphingomonadaceae</taxon>
        <taxon>Sphingomonas</taxon>
    </lineage>
</organism>
<sequence length="502" mass="55604">MEHILLASLLAGTAPAVDAVPPTVPSPVEAPRSVVDLPSVRAPLGSLVYTTEALGLGPKIAGGYSLSRWAEDWSYLRDRSKRNDVFDPLKFIPLDREGNVYLTLSNEERLRFDSNSNPGLKKGATASDAFKFRSFLGADLHFGSSFRVYGELADAQYKGRNIIATGANQNDLIVQQLFAEVHRPVGQAEVGARVGRQDFLDGPIQLISNQENPNIHTTFDGVRGYINGRIVRLDAFALDYVKQGFGAFDDPTDHDQHFRGIVGGVLLSPIDRARVYKLFLNPFFFNYRGDDIRRGGFIGDEDRRIYGARLWGTIGSVTFDWSADRQDGRFANRDINAYQIFLIQSIAFPKAPWKPELGLHLDFSSGGGSFDSGSKLKAATYLFGTVPFYSYSTLLGASNIREVAPNLSVFPVPKLKIALEYDMYWRDSQHDAVYNGTGGFFARTAGVRGAKIGNQPRANITYQINKHLSLTARFEYLRAGSALKNAGYAGNMFTATWLTFRF</sequence>
<evidence type="ECO:0000313" key="3">
    <source>
        <dbReference type="Proteomes" id="UP000570166"/>
    </source>
</evidence>
<protein>
    <submittedName>
        <fullName evidence="2">Alginate export family protein</fullName>
    </submittedName>
</protein>
<dbReference type="AlphaFoldDB" id="A0A838L3E2"/>
<dbReference type="InterPro" id="IPR025388">
    <property type="entry name" value="Alginate_export_dom"/>
</dbReference>
<dbReference type="Gene3D" id="2.40.160.100">
    <property type="match status" value="1"/>
</dbReference>
<evidence type="ECO:0000259" key="1">
    <source>
        <dbReference type="Pfam" id="PF13372"/>
    </source>
</evidence>
<keyword evidence="3" id="KW-1185">Reference proteome</keyword>
<dbReference type="Proteomes" id="UP000570166">
    <property type="component" value="Unassembled WGS sequence"/>
</dbReference>
<dbReference type="Pfam" id="PF13372">
    <property type="entry name" value="Alginate_exp"/>
    <property type="match status" value="1"/>
</dbReference>
<evidence type="ECO:0000313" key="2">
    <source>
        <dbReference type="EMBL" id="MBA2933911.1"/>
    </source>
</evidence>
<dbReference type="InterPro" id="IPR053728">
    <property type="entry name" value="Alginate_Permeability_Chnl"/>
</dbReference>
<name>A0A838L3E2_9SPHN</name>
<proteinExistence type="predicted"/>
<feature type="domain" description="Alginate export" evidence="1">
    <location>
        <begin position="101"/>
        <end position="487"/>
    </location>
</feature>
<reference evidence="2 3" key="1">
    <citation type="submission" date="2020-07" db="EMBL/GenBank/DDBJ databases">
        <authorList>
            <person name="Sun Q."/>
        </authorList>
    </citation>
    <scope>NUCLEOTIDE SEQUENCE [LARGE SCALE GENOMIC DNA]</scope>
    <source>
        <strain evidence="2 3">CGMCC 1.13654</strain>
    </source>
</reference>